<dbReference type="InterPro" id="IPR010290">
    <property type="entry name" value="TM_effector"/>
</dbReference>
<dbReference type="CDD" id="cd06173">
    <property type="entry name" value="MFS_MefA_like"/>
    <property type="match status" value="1"/>
</dbReference>
<feature type="transmembrane region" description="Helical" evidence="7">
    <location>
        <begin position="345"/>
        <end position="369"/>
    </location>
</feature>
<dbReference type="PANTHER" id="PTHR23513">
    <property type="entry name" value="INTEGRAL MEMBRANE EFFLUX PROTEIN-RELATED"/>
    <property type="match status" value="1"/>
</dbReference>
<proteinExistence type="predicted"/>
<evidence type="ECO:0000256" key="7">
    <source>
        <dbReference type="SAM" id="Phobius"/>
    </source>
</evidence>
<dbReference type="EMBL" id="BAAAOS010000056">
    <property type="protein sequence ID" value="GAA1608106.1"/>
    <property type="molecule type" value="Genomic_DNA"/>
</dbReference>
<name>A0ABN2EIR9_9ACTN</name>
<dbReference type="InterPro" id="IPR020846">
    <property type="entry name" value="MFS_dom"/>
</dbReference>
<evidence type="ECO:0000259" key="8">
    <source>
        <dbReference type="PROSITE" id="PS50850"/>
    </source>
</evidence>
<feature type="transmembrane region" description="Helical" evidence="7">
    <location>
        <begin position="254"/>
        <end position="274"/>
    </location>
</feature>
<evidence type="ECO:0000256" key="1">
    <source>
        <dbReference type="ARBA" id="ARBA00004651"/>
    </source>
</evidence>
<accession>A0ABN2EIR9</accession>
<protein>
    <submittedName>
        <fullName evidence="9">MFS transporter</fullName>
    </submittedName>
</protein>
<dbReference type="RefSeq" id="WP_344221305.1">
    <property type="nucleotide sequence ID" value="NZ_BAAAOS010000056.1"/>
</dbReference>
<feature type="transmembrane region" description="Helical" evidence="7">
    <location>
        <begin position="310"/>
        <end position="333"/>
    </location>
</feature>
<dbReference type="PANTHER" id="PTHR23513:SF6">
    <property type="entry name" value="MAJOR FACILITATOR SUPERFAMILY ASSOCIATED DOMAIN-CONTAINING PROTEIN"/>
    <property type="match status" value="1"/>
</dbReference>
<feature type="transmembrane region" description="Helical" evidence="7">
    <location>
        <begin position="375"/>
        <end position="393"/>
    </location>
</feature>
<keyword evidence="6 7" id="KW-0472">Membrane</keyword>
<dbReference type="Pfam" id="PF05977">
    <property type="entry name" value="MFS_3"/>
    <property type="match status" value="1"/>
</dbReference>
<evidence type="ECO:0000256" key="3">
    <source>
        <dbReference type="ARBA" id="ARBA00022475"/>
    </source>
</evidence>
<keyword evidence="2" id="KW-0813">Transport</keyword>
<keyword evidence="3" id="KW-1003">Cell membrane</keyword>
<feature type="transmembrane region" description="Helical" evidence="7">
    <location>
        <begin position="43"/>
        <end position="62"/>
    </location>
</feature>
<dbReference type="InterPro" id="IPR036259">
    <property type="entry name" value="MFS_trans_sf"/>
</dbReference>
<dbReference type="SUPFAM" id="SSF103473">
    <property type="entry name" value="MFS general substrate transporter"/>
    <property type="match status" value="1"/>
</dbReference>
<keyword evidence="10" id="KW-1185">Reference proteome</keyword>
<keyword evidence="4 7" id="KW-0812">Transmembrane</keyword>
<dbReference type="Proteomes" id="UP001500393">
    <property type="component" value="Unassembled WGS sequence"/>
</dbReference>
<organism evidence="9 10">
    <name type="scientific">Kribbella sancticallisti</name>
    <dbReference type="NCBI Taxonomy" id="460087"/>
    <lineage>
        <taxon>Bacteria</taxon>
        <taxon>Bacillati</taxon>
        <taxon>Actinomycetota</taxon>
        <taxon>Actinomycetes</taxon>
        <taxon>Propionibacteriales</taxon>
        <taxon>Kribbellaceae</taxon>
        <taxon>Kribbella</taxon>
    </lineage>
</organism>
<evidence type="ECO:0000256" key="4">
    <source>
        <dbReference type="ARBA" id="ARBA00022692"/>
    </source>
</evidence>
<gene>
    <name evidence="9" type="ORF">GCM10009789_73180</name>
</gene>
<feature type="domain" description="Major facilitator superfamily (MFS) profile" evidence="8">
    <location>
        <begin position="8"/>
        <end position="399"/>
    </location>
</feature>
<comment type="subcellular location">
    <subcellularLocation>
        <location evidence="1">Cell membrane</location>
        <topology evidence="1">Multi-pass membrane protein</topology>
    </subcellularLocation>
</comment>
<evidence type="ECO:0000256" key="2">
    <source>
        <dbReference type="ARBA" id="ARBA00022448"/>
    </source>
</evidence>
<dbReference type="Gene3D" id="1.20.1250.20">
    <property type="entry name" value="MFS general substrate transporter like domains"/>
    <property type="match status" value="1"/>
</dbReference>
<keyword evidence="5 7" id="KW-1133">Transmembrane helix</keyword>
<reference evidence="9 10" key="1">
    <citation type="journal article" date="2019" name="Int. J. Syst. Evol. Microbiol.">
        <title>The Global Catalogue of Microorganisms (GCM) 10K type strain sequencing project: providing services to taxonomists for standard genome sequencing and annotation.</title>
        <authorList>
            <consortium name="The Broad Institute Genomics Platform"/>
            <consortium name="The Broad Institute Genome Sequencing Center for Infectious Disease"/>
            <person name="Wu L."/>
            <person name="Ma J."/>
        </authorList>
    </citation>
    <scope>NUCLEOTIDE SEQUENCE [LARGE SCALE GENOMIC DNA]</scope>
    <source>
        <strain evidence="9 10">JCM 14969</strain>
    </source>
</reference>
<feature type="transmembrane region" description="Helical" evidence="7">
    <location>
        <begin position="219"/>
        <end position="242"/>
    </location>
</feature>
<evidence type="ECO:0000313" key="10">
    <source>
        <dbReference type="Proteomes" id="UP001500393"/>
    </source>
</evidence>
<evidence type="ECO:0000313" key="9">
    <source>
        <dbReference type="EMBL" id="GAA1608106.1"/>
    </source>
</evidence>
<feature type="transmembrane region" description="Helical" evidence="7">
    <location>
        <begin position="286"/>
        <end position="304"/>
    </location>
</feature>
<dbReference type="PROSITE" id="PS50850">
    <property type="entry name" value="MFS"/>
    <property type="match status" value="1"/>
</dbReference>
<evidence type="ECO:0000256" key="6">
    <source>
        <dbReference type="ARBA" id="ARBA00023136"/>
    </source>
</evidence>
<evidence type="ECO:0000256" key="5">
    <source>
        <dbReference type="ARBA" id="ARBA00022989"/>
    </source>
</evidence>
<feature type="transmembrane region" description="Helical" evidence="7">
    <location>
        <begin position="142"/>
        <end position="162"/>
    </location>
</feature>
<sequence>MRPTPRVALVTLFTADILSALGTRVSAVAIPWLVLMSTGSAAKMGLIAAAEMLPYAITGVLAAPLADRFGLRRTSIVTDAGSAVAMVAVIMSPGSSFVQLAVLVAIGGALRGIGDRVKHVMLRPLAEQCGVQMLRITSLYEGLSRAATLVGAPLGGLLIAALGTNGALWADAASFAVCAALVAALVRLPPEEPAPVVRQPEPYWTALRGGFAFLRRDHVLIGMMMMTFAINVFSQASGAVFTPLWVDEVTGSPVVLGLLFGGFAGGALLGNLIFTVYADRIPPYRAFVIGALIGGAPRLLTMGLSDQVWLVVSVSFLCGIANASLNPVIGVTLYERVPPALQTRVFGAIGAITFAGIPVGSLLGGWSVALVGLRPALLLAGGLFLVATLIPVIQMYRRPLSIPQYGATGRPKTEEAA</sequence>
<comment type="caution">
    <text evidence="9">The sequence shown here is derived from an EMBL/GenBank/DDBJ whole genome shotgun (WGS) entry which is preliminary data.</text>
</comment>
<feature type="transmembrane region" description="Helical" evidence="7">
    <location>
        <begin position="97"/>
        <end position="114"/>
    </location>
</feature>